<dbReference type="Pfam" id="PF07859">
    <property type="entry name" value="Abhydrolase_3"/>
    <property type="match status" value="1"/>
</dbReference>
<dbReference type="OrthoDB" id="2152029at2759"/>
<keyword evidence="1 3" id="KW-0378">Hydrolase</keyword>
<evidence type="ECO:0000256" key="1">
    <source>
        <dbReference type="ARBA" id="ARBA00022801"/>
    </source>
</evidence>
<dbReference type="InterPro" id="IPR013094">
    <property type="entry name" value="AB_hydrolase_3"/>
</dbReference>
<dbReference type="InterPro" id="IPR029058">
    <property type="entry name" value="AB_hydrolase_fold"/>
</dbReference>
<feature type="domain" description="Alpha/beta hydrolase fold-3" evidence="2">
    <location>
        <begin position="180"/>
        <end position="377"/>
    </location>
</feature>
<dbReference type="GO" id="GO:0016787">
    <property type="term" value="F:hydrolase activity"/>
    <property type="evidence" value="ECO:0007669"/>
    <property type="project" value="UniProtKB-KW"/>
</dbReference>
<evidence type="ECO:0000313" key="4">
    <source>
        <dbReference type="Proteomes" id="UP000239560"/>
    </source>
</evidence>
<dbReference type="InterPro" id="IPR050300">
    <property type="entry name" value="GDXG_lipolytic_enzyme"/>
</dbReference>
<dbReference type="Gene3D" id="3.40.50.1820">
    <property type="entry name" value="alpha/beta hydrolase"/>
    <property type="match status" value="1"/>
</dbReference>
<dbReference type="Proteomes" id="UP000239560">
    <property type="component" value="Unassembled WGS sequence"/>
</dbReference>
<name>A0A2T0AI28_RHOTO</name>
<dbReference type="EMBL" id="LCTV02000001">
    <property type="protein sequence ID" value="PRQ77677.1"/>
    <property type="molecule type" value="Genomic_DNA"/>
</dbReference>
<gene>
    <name evidence="3" type="ORF">AAT19DRAFT_8745</name>
</gene>
<sequence length="471" mass="51480">MSAPPPAADSATIASASPLAKARTVGSLVGTAVTTSAKHYTVGPQAPTWTLKTTLLTSVARKNAAIDVASRQKNPPRTTEDVLRLAREARSMMDKRLSIEADELKDGIVKTVHIDVRKRELGGLLADLSVCEDGERKIKVLTLPATSLQCSDTSTCLQAEWLAHTSLLDGTRPLRDLVILSFHGGGHVRGSPATHRDMHVRISEATGCLILSVDYRLSPEVVFPASLLDAVHAFFYLTEDLKIPSSQVIVEGDSAGGHLALQLLMYLREARLPWDENREADYLALDDRNDPFGSVRQYLIASDSALEQYYQQLLDEPYVSPSLAPLAALASLPPLLVQAGGLECFRDEITVLVRRLRLAGNTQVTHQVWMDGVHVFQMFQAKRAGEAALKKLGDWVKTTAERDARLARVGHLAKSKDVKRHKYSWVQSTQRLPDVKVKPEGAHVAGKLAAADANGVADELAETEVFRPVRM</sequence>
<dbReference type="SUPFAM" id="SSF53474">
    <property type="entry name" value="alpha/beta-Hydrolases"/>
    <property type="match status" value="1"/>
</dbReference>
<dbReference type="AlphaFoldDB" id="A0A2T0AI28"/>
<evidence type="ECO:0000259" key="2">
    <source>
        <dbReference type="Pfam" id="PF07859"/>
    </source>
</evidence>
<dbReference type="PANTHER" id="PTHR48081:SF8">
    <property type="entry name" value="ALPHA_BETA HYDROLASE FOLD-3 DOMAIN-CONTAINING PROTEIN-RELATED"/>
    <property type="match status" value="1"/>
</dbReference>
<comment type="caution">
    <text evidence="3">The sequence shown here is derived from an EMBL/GenBank/DDBJ whole genome shotgun (WGS) entry which is preliminary data.</text>
</comment>
<proteinExistence type="predicted"/>
<organism evidence="3 4">
    <name type="scientific">Rhodotorula toruloides</name>
    <name type="common">Yeast</name>
    <name type="synonym">Rhodosporidium toruloides</name>
    <dbReference type="NCBI Taxonomy" id="5286"/>
    <lineage>
        <taxon>Eukaryota</taxon>
        <taxon>Fungi</taxon>
        <taxon>Dikarya</taxon>
        <taxon>Basidiomycota</taxon>
        <taxon>Pucciniomycotina</taxon>
        <taxon>Microbotryomycetes</taxon>
        <taxon>Sporidiobolales</taxon>
        <taxon>Sporidiobolaceae</taxon>
        <taxon>Rhodotorula</taxon>
    </lineage>
</organism>
<dbReference type="PANTHER" id="PTHR48081">
    <property type="entry name" value="AB HYDROLASE SUPERFAMILY PROTEIN C4A8.06C"/>
    <property type="match status" value="1"/>
</dbReference>
<reference evidence="3 4" key="1">
    <citation type="journal article" date="2018" name="Elife">
        <title>Functional genomics of lipid metabolism in the oleaginous yeast Rhodosporidium toruloides.</title>
        <authorList>
            <person name="Coradetti S.T."/>
            <person name="Pinel D."/>
            <person name="Geiselman G."/>
            <person name="Ito M."/>
            <person name="Mondo S."/>
            <person name="Reilly M.C."/>
            <person name="Cheng Y.F."/>
            <person name="Bauer S."/>
            <person name="Grigoriev I."/>
            <person name="Gladden J.M."/>
            <person name="Simmons B.A."/>
            <person name="Brem R."/>
            <person name="Arkin A.P."/>
            <person name="Skerker J.M."/>
        </authorList>
    </citation>
    <scope>NUCLEOTIDE SEQUENCE [LARGE SCALE GENOMIC DNA]</scope>
    <source>
        <strain evidence="3 4">NBRC 0880</strain>
    </source>
</reference>
<accession>A0A2T0AI28</accession>
<protein>
    <submittedName>
        <fullName evidence="3">Alpha/Beta hydrolase fold</fullName>
    </submittedName>
</protein>
<evidence type="ECO:0000313" key="3">
    <source>
        <dbReference type="EMBL" id="PRQ77677.1"/>
    </source>
</evidence>